<dbReference type="EMBL" id="SRYG01000017">
    <property type="protein sequence ID" value="TGY65430.1"/>
    <property type="molecule type" value="Genomic_DNA"/>
</dbReference>
<dbReference type="Proteomes" id="UP000308836">
    <property type="component" value="Unassembled WGS sequence"/>
</dbReference>
<gene>
    <name evidence="1" type="ORF">E5336_08400</name>
</gene>
<comment type="caution">
    <text evidence="1">The sequence shown here is derived from an EMBL/GenBank/DDBJ whole genome shotgun (WGS) entry which is preliminary data.</text>
</comment>
<evidence type="ECO:0000313" key="2">
    <source>
        <dbReference type="Proteomes" id="UP000308836"/>
    </source>
</evidence>
<sequence length="245" mass="27725">MKKWIYRIALVAALSVFAYSAYQLYTIYQGSQQVSREQEELAGIVQEQEEGFAPDWEALRQKNPDIIGWVYVPGCDHVSFPIVQGADNEFYLDHTAMKENNIRGAIFLDAETASDFSQENNLIYGHSVDGGGMFTSLDRFEDQAFFDTHRDFYILTPQGNYRCPIVAFAKTEEGSSFYLKYDDRNAIAEHVAKIKAEALYTRDVETEGKTLVTLSTCDLDYGFDSINRLVLVGVMEPTSEPVVVE</sequence>
<evidence type="ECO:0000313" key="1">
    <source>
        <dbReference type="EMBL" id="TGY65430.1"/>
    </source>
</evidence>
<protein>
    <submittedName>
        <fullName evidence="1">Class B sortase</fullName>
    </submittedName>
</protein>
<reference evidence="1" key="1">
    <citation type="submission" date="2019-04" db="EMBL/GenBank/DDBJ databases">
        <title>Microbes associate with the intestines of laboratory mice.</title>
        <authorList>
            <person name="Navarre W."/>
            <person name="Wong E."/>
            <person name="Huang K."/>
            <person name="Tropini C."/>
            <person name="Ng K."/>
            <person name="Yu B."/>
        </authorList>
    </citation>
    <scope>NUCLEOTIDE SEQUENCE</scope>
    <source>
        <strain evidence="1">NM09_H32</strain>
    </source>
</reference>
<proteinExistence type="predicted"/>
<accession>A0AC61R6F7</accession>
<keyword evidence="2" id="KW-1185">Reference proteome</keyword>
<organism evidence="1 2">
    <name type="scientific">Dubosiella muris</name>
    <dbReference type="NCBI Taxonomy" id="3038133"/>
    <lineage>
        <taxon>Bacteria</taxon>
        <taxon>Bacillati</taxon>
        <taxon>Bacillota</taxon>
        <taxon>Erysipelotrichia</taxon>
        <taxon>Erysipelotrichales</taxon>
        <taxon>Erysipelotrichaceae</taxon>
        <taxon>Dubosiella</taxon>
    </lineage>
</organism>
<name>A0AC61R6F7_9FIRM</name>